<sequence length="137" mass="15374">MHSKIKTLSLIYIEYGRLNIHAFTTTVPKYANTYESFWQDYQSSASSKAKEALGYNLNAEGPLLQVTISDLCVFVAMLGSSSSHPCQSRYLAHQARYLPPRSYQTWVFSAFLTSCFPLHLRSQIPCLKATSSNLPLG</sequence>
<name>A0A2A9NPB1_9AGAR</name>
<evidence type="ECO:0000313" key="2">
    <source>
        <dbReference type="Proteomes" id="UP000242287"/>
    </source>
</evidence>
<gene>
    <name evidence="1" type="ORF">AMATHDRAFT_62977</name>
</gene>
<protein>
    <submittedName>
        <fullName evidence="1">Uncharacterized protein</fullName>
    </submittedName>
</protein>
<dbReference type="AlphaFoldDB" id="A0A2A9NPB1"/>
<dbReference type="Proteomes" id="UP000242287">
    <property type="component" value="Unassembled WGS sequence"/>
</dbReference>
<keyword evidence="2" id="KW-1185">Reference proteome</keyword>
<proteinExistence type="predicted"/>
<dbReference type="EMBL" id="KZ302026">
    <property type="protein sequence ID" value="PFH49523.1"/>
    <property type="molecule type" value="Genomic_DNA"/>
</dbReference>
<evidence type="ECO:0000313" key="1">
    <source>
        <dbReference type="EMBL" id="PFH49523.1"/>
    </source>
</evidence>
<reference evidence="1 2" key="1">
    <citation type="submission" date="2014-02" db="EMBL/GenBank/DDBJ databases">
        <title>Transposable element dynamics among asymbiotic and ectomycorrhizal Amanita fungi.</title>
        <authorList>
            <consortium name="DOE Joint Genome Institute"/>
            <person name="Hess J."/>
            <person name="Skrede I."/>
            <person name="Wolfe B."/>
            <person name="LaButti K."/>
            <person name="Ohm R.A."/>
            <person name="Grigoriev I.V."/>
            <person name="Pringle A."/>
        </authorList>
    </citation>
    <scope>NUCLEOTIDE SEQUENCE [LARGE SCALE GENOMIC DNA]</scope>
    <source>
        <strain evidence="1 2">SKay4041</strain>
    </source>
</reference>
<organism evidence="1 2">
    <name type="scientific">Amanita thiersii Skay4041</name>
    <dbReference type="NCBI Taxonomy" id="703135"/>
    <lineage>
        <taxon>Eukaryota</taxon>
        <taxon>Fungi</taxon>
        <taxon>Dikarya</taxon>
        <taxon>Basidiomycota</taxon>
        <taxon>Agaricomycotina</taxon>
        <taxon>Agaricomycetes</taxon>
        <taxon>Agaricomycetidae</taxon>
        <taxon>Agaricales</taxon>
        <taxon>Pluteineae</taxon>
        <taxon>Amanitaceae</taxon>
        <taxon>Amanita</taxon>
    </lineage>
</organism>
<accession>A0A2A9NPB1</accession>